<gene>
    <name evidence="1" type="ORF">PFISCL1PPCAC_8215</name>
</gene>
<dbReference type="Proteomes" id="UP001432322">
    <property type="component" value="Unassembled WGS sequence"/>
</dbReference>
<dbReference type="EMBL" id="BTSY01000002">
    <property type="protein sequence ID" value="GMT16918.1"/>
    <property type="molecule type" value="Genomic_DNA"/>
</dbReference>
<dbReference type="AlphaFoldDB" id="A0AAV5VFA7"/>
<keyword evidence="2" id="KW-1185">Reference proteome</keyword>
<name>A0AAV5VFA7_9BILA</name>
<comment type="caution">
    <text evidence="1">The sequence shown here is derived from an EMBL/GenBank/DDBJ whole genome shotgun (WGS) entry which is preliminary data.</text>
</comment>
<sequence length="131" mass="13697">NSLFIGVFITTTNGHSKGGSQSVVHLWRLHPHSIDLSLLVVGVVSGVLSVGGSIGLLGPVVDEVGGDGLGHVVVPLLPHVRLEHLDDGLVEESLECLLLVGGECESVLSVHLTEVSEVLTETDGRDTHDLT</sequence>
<protein>
    <submittedName>
        <fullName evidence="1">Uncharacterized protein</fullName>
    </submittedName>
</protein>
<evidence type="ECO:0000313" key="1">
    <source>
        <dbReference type="EMBL" id="GMT16918.1"/>
    </source>
</evidence>
<accession>A0AAV5VFA7</accession>
<organism evidence="1 2">
    <name type="scientific">Pristionchus fissidentatus</name>
    <dbReference type="NCBI Taxonomy" id="1538716"/>
    <lineage>
        <taxon>Eukaryota</taxon>
        <taxon>Metazoa</taxon>
        <taxon>Ecdysozoa</taxon>
        <taxon>Nematoda</taxon>
        <taxon>Chromadorea</taxon>
        <taxon>Rhabditida</taxon>
        <taxon>Rhabditina</taxon>
        <taxon>Diplogasteromorpha</taxon>
        <taxon>Diplogasteroidea</taxon>
        <taxon>Neodiplogasteridae</taxon>
        <taxon>Pristionchus</taxon>
    </lineage>
</organism>
<reference evidence="1" key="1">
    <citation type="submission" date="2023-10" db="EMBL/GenBank/DDBJ databases">
        <title>Genome assembly of Pristionchus species.</title>
        <authorList>
            <person name="Yoshida K."/>
            <person name="Sommer R.J."/>
        </authorList>
    </citation>
    <scope>NUCLEOTIDE SEQUENCE</scope>
    <source>
        <strain evidence="1">RS5133</strain>
    </source>
</reference>
<proteinExistence type="predicted"/>
<feature type="non-terminal residue" evidence="1">
    <location>
        <position position="1"/>
    </location>
</feature>
<feature type="non-terminal residue" evidence="1">
    <location>
        <position position="131"/>
    </location>
</feature>
<evidence type="ECO:0000313" key="2">
    <source>
        <dbReference type="Proteomes" id="UP001432322"/>
    </source>
</evidence>